<evidence type="ECO:0000313" key="4">
    <source>
        <dbReference type="Proteomes" id="UP000321393"/>
    </source>
</evidence>
<dbReference type="EMBL" id="SSTE01015921">
    <property type="protein sequence ID" value="KAA0042613.1"/>
    <property type="molecule type" value="Genomic_DNA"/>
</dbReference>
<protein>
    <submittedName>
        <fullName evidence="3">Uncharacterized protein</fullName>
    </submittedName>
</protein>
<organism evidence="3 5">
    <name type="scientific">Cucumis melo var. makuwa</name>
    <name type="common">Oriental melon</name>
    <dbReference type="NCBI Taxonomy" id="1194695"/>
    <lineage>
        <taxon>Eukaryota</taxon>
        <taxon>Viridiplantae</taxon>
        <taxon>Streptophyta</taxon>
        <taxon>Embryophyta</taxon>
        <taxon>Tracheophyta</taxon>
        <taxon>Spermatophyta</taxon>
        <taxon>Magnoliopsida</taxon>
        <taxon>eudicotyledons</taxon>
        <taxon>Gunneridae</taxon>
        <taxon>Pentapetalae</taxon>
        <taxon>rosids</taxon>
        <taxon>fabids</taxon>
        <taxon>Cucurbitales</taxon>
        <taxon>Cucurbitaceae</taxon>
        <taxon>Benincaseae</taxon>
        <taxon>Cucumis</taxon>
    </lineage>
</organism>
<accession>A0A5D3C3R4</accession>
<dbReference type="PANTHER" id="PTHR33625">
    <property type="entry name" value="OS08G0179900 PROTEIN"/>
    <property type="match status" value="1"/>
</dbReference>
<comment type="caution">
    <text evidence="3">The sequence shown here is derived from an EMBL/GenBank/DDBJ whole genome shotgun (WGS) entry which is preliminary data.</text>
</comment>
<dbReference type="OrthoDB" id="737041at2759"/>
<dbReference type="STRING" id="1194695.A0A5D3C3R4"/>
<dbReference type="AlphaFoldDB" id="A0A5D3C3R4"/>
<proteinExistence type="predicted"/>
<feature type="compositionally biased region" description="Low complexity" evidence="1">
    <location>
        <begin position="24"/>
        <end position="63"/>
    </location>
</feature>
<dbReference type="Proteomes" id="UP000321393">
    <property type="component" value="Unassembled WGS sequence"/>
</dbReference>
<reference evidence="4 5" key="1">
    <citation type="submission" date="2019-08" db="EMBL/GenBank/DDBJ databases">
        <title>Draft genome sequences of two oriental melons (Cucumis melo L. var makuwa).</title>
        <authorList>
            <person name="Kwon S.-Y."/>
        </authorList>
    </citation>
    <scope>NUCLEOTIDE SEQUENCE [LARGE SCALE GENOMIC DNA]</scope>
    <source>
        <strain evidence="5">cv. Chang Bougi</strain>
        <strain evidence="4">cv. SW 3</strain>
        <tissue evidence="3">Leaf</tissue>
    </source>
</reference>
<name>A0A5D3C3R4_CUCMM</name>
<dbReference type="PANTHER" id="PTHR33625:SF3">
    <property type="entry name" value="OS04G0550700 PROTEIN"/>
    <property type="match status" value="1"/>
</dbReference>
<evidence type="ECO:0000313" key="3">
    <source>
        <dbReference type="EMBL" id="TYK06015.1"/>
    </source>
</evidence>
<evidence type="ECO:0000313" key="5">
    <source>
        <dbReference type="Proteomes" id="UP000321947"/>
    </source>
</evidence>
<dbReference type="Proteomes" id="UP000321947">
    <property type="component" value="Unassembled WGS sequence"/>
</dbReference>
<gene>
    <name evidence="3" type="ORF">E5676_scaffold376G001130</name>
    <name evidence="2" type="ORF">E6C27_scaffold44G001090</name>
</gene>
<evidence type="ECO:0000313" key="2">
    <source>
        <dbReference type="EMBL" id="KAA0042613.1"/>
    </source>
</evidence>
<evidence type="ECO:0000256" key="1">
    <source>
        <dbReference type="SAM" id="MobiDB-lite"/>
    </source>
</evidence>
<sequence>MFRGKSMGGGPAGNIIRTAGRAVARAASTPANRPSSPTSTSRATRRPSGSANFHSLSSSTSLSQCPISATNGVPTGWHFCNPHCDEFEWVTEDGIEIENAARVSEDSIEWSVPTLDEVHGAVSAIHQAFGQEENDEAGDVRKYTGLVNRISPVESEVDWIEPCLELRLGGFGVERVYDAFHLLQTDPSVQRMVMSVSSDKAVWDAIMNNEAVQHLRNSFYEAQDEVPQKLEETSPDKPSENESTNIVRWIFDNTKTRVMEVIERIAELMNHLFQNGNENDDKKRSGEGMNVLEEKLRTSFLISIVVLLVVMVTRAHKASSS</sequence>
<dbReference type="EMBL" id="SSTD01013643">
    <property type="protein sequence ID" value="TYK06015.1"/>
    <property type="molecule type" value="Genomic_DNA"/>
</dbReference>
<feature type="region of interest" description="Disordered" evidence="1">
    <location>
        <begin position="22"/>
        <end position="65"/>
    </location>
</feature>